<keyword evidence="1" id="KW-0812">Transmembrane</keyword>
<reference evidence="2 3" key="1">
    <citation type="submission" date="2016-10" db="EMBL/GenBank/DDBJ databases">
        <authorList>
            <person name="Varghese N."/>
            <person name="Submissions S."/>
        </authorList>
    </citation>
    <scope>NUCLEOTIDE SEQUENCE [LARGE SCALE GENOMIC DNA]</scope>
    <source>
        <strain evidence="2 3">DSM 18839</strain>
    </source>
</reference>
<name>A0A8G2EXL8_9PROT</name>
<comment type="caution">
    <text evidence="2">The sequence shown here is derived from an EMBL/GenBank/DDBJ whole genome shotgun (WGS) entry which is preliminary data.</text>
</comment>
<dbReference type="RefSeq" id="WP_028795447.1">
    <property type="nucleotide sequence ID" value="NZ_FNBW01000003.1"/>
</dbReference>
<keyword evidence="3" id="KW-1185">Reference proteome</keyword>
<sequence>MAVDTWNDQELSFHERAATAARSVVIALFWMTLVAGPPVVGGVLGWMATRDAGRGPLSGLLGQLPADQMGVTITREEVEAVGLDPREIKAILAE</sequence>
<gene>
    <name evidence="2" type="ORF">SAMN05660686_01351</name>
</gene>
<keyword evidence="1" id="KW-0472">Membrane</keyword>
<dbReference type="EMBL" id="FNBW01000003">
    <property type="protein sequence ID" value="SDF43822.1"/>
    <property type="molecule type" value="Genomic_DNA"/>
</dbReference>
<dbReference type="Proteomes" id="UP000198615">
    <property type="component" value="Unassembled WGS sequence"/>
</dbReference>
<evidence type="ECO:0000256" key="1">
    <source>
        <dbReference type="SAM" id="Phobius"/>
    </source>
</evidence>
<evidence type="ECO:0000313" key="3">
    <source>
        <dbReference type="Proteomes" id="UP000198615"/>
    </source>
</evidence>
<protein>
    <submittedName>
        <fullName evidence="2">Uncharacterized protein</fullName>
    </submittedName>
</protein>
<keyword evidence="1" id="KW-1133">Transmembrane helix</keyword>
<accession>A0A8G2EXL8</accession>
<organism evidence="2 3">
    <name type="scientific">Thalassobaculum litoreum DSM 18839</name>
    <dbReference type="NCBI Taxonomy" id="1123362"/>
    <lineage>
        <taxon>Bacteria</taxon>
        <taxon>Pseudomonadati</taxon>
        <taxon>Pseudomonadota</taxon>
        <taxon>Alphaproteobacteria</taxon>
        <taxon>Rhodospirillales</taxon>
        <taxon>Thalassobaculaceae</taxon>
        <taxon>Thalassobaculum</taxon>
    </lineage>
</organism>
<proteinExistence type="predicted"/>
<dbReference type="AlphaFoldDB" id="A0A8G2EXL8"/>
<evidence type="ECO:0000313" key="2">
    <source>
        <dbReference type="EMBL" id="SDF43822.1"/>
    </source>
</evidence>
<feature type="transmembrane region" description="Helical" evidence="1">
    <location>
        <begin position="20"/>
        <end position="48"/>
    </location>
</feature>